<keyword evidence="1" id="KW-0732">Signal</keyword>
<proteinExistence type="predicted"/>
<dbReference type="RefSeq" id="WP_379513879.1">
    <property type="nucleotide sequence ID" value="NZ_JBHSPA010000014.1"/>
</dbReference>
<dbReference type="GO" id="GO:0016787">
    <property type="term" value="F:hydrolase activity"/>
    <property type="evidence" value="ECO:0007669"/>
    <property type="project" value="UniProtKB-KW"/>
</dbReference>
<feature type="signal peptide" evidence="1">
    <location>
        <begin position="1"/>
        <end position="32"/>
    </location>
</feature>
<dbReference type="PROSITE" id="PS51257">
    <property type="entry name" value="PROKAR_LIPOPROTEIN"/>
    <property type="match status" value="1"/>
</dbReference>
<dbReference type="SUPFAM" id="SSF56601">
    <property type="entry name" value="beta-lactamase/transpeptidase-like"/>
    <property type="match status" value="1"/>
</dbReference>
<dbReference type="PANTHER" id="PTHR35333">
    <property type="entry name" value="BETA-LACTAMASE"/>
    <property type="match status" value="1"/>
</dbReference>
<keyword evidence="5" id="KW-1185">Reference proteome</keyword>
<dbReference type="Proteomes" id="UP001596058">
    <property type="component" value="Unassembled WGS sequence"/>
</dbReference>
<keyword evidence="4" id="KW-0378">Hydrolase</keyword>
<evidence type="ECO:0000313" key="4">
    <source>
        <dbReference type="EMBL" id="MFC5824354.1"/>
    </source>
</evidence>
<dbReference type="InterPro" id="IPR000871">
    <property type="entry name" value="Beta-lactam_class-A"/>
</dbReference>
<dbReference type="Pfam" id="PF18042">
    <property type="entry name" value="ORF_12_N"/>
    <property type="match status" value="1"/>
</dbReference>
<dbReference type="Pfam" id="PF13354">
    <property type="entry name" value="Beta-lactamase2"/>
    <property type="match status" value="1"/>
</dbReference>
<dbReference type="EMBL" id="JBHSPA010000014">
    <property type="protein sequence ID" value="MFC5824354.1"/>
    <property type="molecule type" value="Genomic_DNA"/>
</dbReference>
<comment type="caution">
    <text evidence="4">The sequence shown here is derived from an EMBL/GenBank/DDBJ whole genome shotgun (WGS) entry which is preliminary data.</text>
</comment>
<dbReference type="PANTHER" id="PTHR35333:SF5">
    <property type="entry name" value="CONSERVED LIPOPROTEIN LPQF-RELATED"/>
    <property type="match status" value="1"/>
</dbReference>
<evidence type="ECO:0000259" key="2">
    <source>
        <dbReference type="Pfam" id="PF13354"/>
    </source>
</evidence>
<dbReference type="Gene3D" id="3.10.450.280">
    <property type="match status" value="1"/>
</dbReference>
<evidence type="ECO:0000256" key="1">
    <source>
        <dbReference type="SAM" id="SignalP"/>
    </source>
</evidence>
<sequence length="451" mass="48008">MNTPSKPVRILAAAAAAIAMTACVSGPAPVQATAAAPMTATVDIPDTPAGRQATWLLDAAPRAPIPDNELAGHFTADFLKAVPPAQLNQTLVSVKAMTLEKILAAQDTHLVARITVGTTPFDMVIDVDATGLMNGLRFAEPLKPAPTPTSWAEVDKRVRAVAPESGFLAAELTDSGKCRPVHGVAADEARPLGSMFKLYVLGAVVSSVRSGAFGWDTQLTITPGRRSLGSGGLQERPDGSKVSVLEAAKLMISISDNTATDLLVHKVGRKAVERTMRSWGLRDKRNEPLLTTRALFVLKGVDYPAHVKKYVSLSTSKQRAYLEKVVDKVPLSKIQPYSSPRELDTIEWFASPSDTCRAYAGLVKLGDRRIGEIMSINDAGLGLDKARWPAVWYKGGSEPGVSDLGFLGRTSKGKTYVVTTLATNPKALLGDQTAVEQLALTRGGFTLAKDS</sequence>
<dbReference type="InterPro" id="IPR045155">
    <property type="entry name" value="Beta-lactam_cat"/>
</dbReference>
<name>A0ABW1CGZ3_9ACTN</name>
<dbReference type="InterPro" id="IPR012338">
    <property type="entry name" value="Beta-lactam/transpept-like"/>
</dbReference>
<evidence type="ECO:0000313" key="5">
    <source>
        <dbReference type="Proteomes" id="UP001596058"/>
    </source>
</evidence>
<feature type="domain" description="ORF 12 gene product N-terminal" evidence="3">
    <location>
        <begin position="44"/>
        <end position="132"/>
    </location>
</feature>
<feature type="chain" id="PRO_5045378313" evidence="1">
    <location>
        <begin position="33"/>
        <end position="451"/>
    </location>
</feature>
<gene>
    <name evidence="4" type="ORF">ACFPZ3_10890</name>
</gene>
<feature type="domain" description="Beta-lactamase class A catalytic" evidence="2">
    <location>
        <begin position="182"/>
        <end position="289"/>
    </location>
</feature>
<dbReference type="Gene3D" id="3.40.710.10">
    <property type="entry name" value="DD-peptidase/beta-lactamase superfamily"/>
    <property type="match status" value="1"/>
</dbReference>
<organism evidence="4 5">
    <name type="scientific">Nonomuraea insulae</name>
    <dbReference type="NCBI Taxonomy" id="1616787"/>
    <lineage>
        <taxon>Bacteria</taxon>
        <taxon>Bacillati</taxon>
        <taxon>Actinomycetota</taxon>
        <taxon>Actinomycetes</taxon>
        <taxon>Streptosporangiales</taxon>
        <taxon>Streptosporangiaceae</taxon>
        <taxon>Nonomuraea</taxon>
    </lineage>
</organism>
<evidence type="ECO:0000259" key="3">
    <source>
        <dbReference type="Pfam" id="PF18042"/>
    </source>
</evidence>
<dbReference type="InterPro" id="IPR040846">
    <property type="entry name" value="ORF_12_N"/>
</dbReference>
<protein>
    <submittedName>
        <fullName evidence="4">Serine hydrolase</fullName>
    </submittedName>
</protein>
<accession>A0ABW1CGZ3</accession>
<reference evidence="5" key="1">
    <citation type="journal article" date="2019" name="Int. J. Syst. Evol. Microbiol.">
        <title>The Global Catalogue of Microorganisms (GCM) 10K type strain sequencing project: providing services to taxonomists for standard genome sequencing and annotation.</title>
        <authorList>
            <consortium name="The Broad Institute Genomics Platform"/>
            <consortium name="The Broad Institute Genome Sequencing Center for Infectious Disease"/>
            <person name="Wu L."/>
            <person name="Ma J."/>
        </authorList>
    </citation>
    <scope>NUCLEOTIDE SEQUENCE [LARGE SCALE GENOMIC DNA]</scope>
    <source>
        <strain evidence="5">CCUG 53903</strain>
    </source>
</reference>